<organism evidence="5 6">
    <name type="scientific">Fragilariopsis cylindrus CCMP1102</name>
    <dbReference type="NCBI Taxonomy" id="635003"/>
    <lineage>
        <taxon>Eukaryota</taxon>
        <taxon>Sar</taxon>
        <taxon>Stramenopiles</taxon>
        <taxon>Ochrophyta</taxon>
        <taxon>Bacillariophyta</taxon>
        <taxon>Bacillariophyceae</taxon>
        <taxon>Bacillariophycidae</taxon>
        <taxon>Bacillariales</taxon>
        <taxon>Bacillariaceae</taxon>
        <taxon>Fragilariopsis</taxon>
    </lineage>
</organism>
<reference evidence="5 6" key="1">
    <citation type="submission" date="2016-09" db="EMBL/GenBank/DDBJ databases">
        <title>Extensive genetic diversity and differential bi-allelic expression allows diatom success in the polar Southern Ocean.</title>
        <authorList>
            <consortium name="DOE Joint Genome Institute"/>
            <person name="Mock T."/>
            <person name="Otillar R.P."/>
            <person name="Strauss J."/>
            <person name="Dupont C."/>
            <person name="Frickenhaus S."/>
            <person name="Maumus F."/>
            <person name="Mcmullan M."/>
            <person name="Sanges R."/>
            <person name="Schmutz J."/>
            <person name="Toseland A."/>
            <person name="Valas R."/>
            <person name="Veluchamy A."/>
            <person name="Ward B.J."/>
            <person name="Allen A."/>
            <person name="Barry K."/>
            <person name="Falciatore A."/>
            <person name="Ferrante M."/>
            <person name="Fortunato A.E."/>
            <person name="Gloeckner G."/>
            <person name="Gruber A."/>
            <person name="Hipkin R."/>
            <person name="Janech M."/>
            <person name="Kroth P."/>
            <person name="Leese F."/>
            <person name="Lindquist E."/>
            <person name="Lyon B.R."/>
            <person name="Martin J."/>
            <person name="Mayer C."/>
            <person name="Parker M."/>
            <person name="Quesneville H."/>
            <person name="Raymond J."/>
            <person name="Uhlig C."/>
            <person name="Valentin K.U."/>
            <person name="Worden A.Z."/>
            <person name="Armbrust E.V."/>
            <person name="Bowler C."/>
            <person name="Green B."/>
            <person name="Moulton V."/>
            <person name="Van Oosterhout C."/>
            <person name="Grigoriev I."/>
        </authorList>
    </citation>
    <scope>NUCLEOTIDE SEQUENCE [LARGE SCALE GENOMIC DNA]</scope>
    <source>
        <strain evidence="5 6">CCMP1102</strain>
    </source>
</reference>
<dbReference type="KEGG" id="fcy:FRACYDRAFT_168709"/>
<dbReference type="GO" id="GO:0003729">
    <property type="term" value="F:mRNA binding"/>
    <property type="evidence" value="ECO:0007669"/>
    <property type="project" value="TreeGrafter"/>
</dbReference>
<feature type="compositionally biased region" description="Basic and acidic residues" evidence="3">
    <location>
        <begin position="141"/>
        <end position="156"/>
    </location>
</feature>
<dbReference type="PANTHER" id="PTHR48025:SF1">
    <property type="entry name" value="RRM DOMAIN-CONTAINING PROTEIN"/>
    <property type="match status" value="1"/>
</dbReference>
<dbReference type="PROSITE" id="PS50102">
    <property type="entry name" value="RRM"/>
    <property type="match status" value="1"/>
</dbReference>
<evidence type="ECO:0000256" key="3">
    <source>
        <dbReference type="SAM" id="MobiDB-lite"/>
    </source>
</evidence>
<accession>A0A1E7FG99</accession>
<feature type="region of interest" description="Disordered" evidence="3">
    <location>
        <begin position="126"/>
        <end position="180"/>
    </location>
</feature>
<protein>
    <recommendedName>
        <fullName evidence="4">RRM domain-containing protein</fullName>
    </recommendedName>
</protein>
<dbReference type="OrthoDB" id="439808at2759"/>
<dbReference type="PANTHER" id="PTHR48025">
    <property type="entry name" value="OS02G0815200 PROTEIN"/>
    <property type="match status" value="1"/>
</dbReference>
<dbReference type="CDD" id="cd00590">
    <property type="entry name" value="RRM_SF"/>
    <property type="match status" value="1"/>
</dbReference>
<dbReference type="InParanoid" id="A0A1E7FG99"/>
<evidence type="ECO:0000313" key="6">
    <source>
        <dbReference type="Proteomes" id="UP000095751"/>
    </source>
</evidence>
<feature type="compositionally biased region" description="Basic residues" evidence="3">
    <location>
        <begin position="166"/>
        <end position="180"/>
    </location>
</feature>
<dbReference type="InterPro" id="IPR035979">
    <property type="entry name" value="RBD_domain_sf"/>
</dbReference>
<proteinExistence type="predicted"/>
<evidence type="ECO:0000259" key="4">
    <source>
        <dbReference type="PROSITE" id="PS50102"/>
    </source>
</evidence>
<dbReference type="EMBL" id="KV784357">
    <property type="protein sequence ID" value="OEU17199.1"/>
    <property type="molecule type" value="Genomic_DNA"/>
</dbReference>
<evidence type="ECO:0000313" key="5">
    <source>
        <dbReference type="EMBL" id="OEU17199.1"/>
    </source>
</evidence>
<dbReference type="Pfam" id="PF00076">
    <property type="entry name" value="RRM_1"/>
    <property type="match status" value="1"/>
</dbReference>
<dbReference type="InterPro" id="IPR012677">
    <property type="entry name" value="Nucleotide-bd_a/b_plait_sf"/>
</dbReference>
<evidence type="ECO:0000256" key="2">
    <source>
        <dbReference type="PROSITE-ProRule" id="PRU00176"/>
    </source>
</evidence>
<name>A0A1E7FG99_9STRA</name>
<dbReference type="SUPFAM" id="SSF54928">
    <property type="entry name" value="RNA-binding domain, RBD"/>
    <property type="match status" value="1"/>
</dbReference>
<feature type="domain" description="RRM" evidence="4">
    <location>
        <begin position="18"/>
        <end position="97"/>
    </location>
</feature>
<dbReference type="Proteomes" id="UP000095751">
    <property type="component" value="Unassembled WGS sequence"/>
</dbReference>
<keyword evidence="6" id="KW-1185">Reference proteome</keyword>
<dbReference type="SMART" id="SM00360">
    <property type="entry name" value="RRM"/>
    <property type="match status" value="1"/>
</dbReference>
<dbReference type="AlphaFoldDB" id="A0A1E7FG99"/>
<evidence type="ECO:0000256" key="1">
    <source>
        <dbReference type="ARBA" id="ARBA00022884"/>
    </source>
</evidence>
<dbReference type="InterPro" id="IPR050502">
    <property type="entry name" value="Euk_RNA-bind_prot"/>
</dbReference>
<sequence>MGGQRYELVPLPDIMLDTTIFVGNLCEFAQDEDLSRTFREVSTLQSVPACVARRPNSQSLEYGFVSFPTVEEKEAAIIRFHGVKFMGRRLRVEEISDDKSKGRVRVPESIVAYVLGVAKKIPKRKNNDLSMRRISPRIRKGGADGKRDKNNNRNDSKNNNNSNISRARRVRKKENRKQRRNIRINCDEDFLKKLER</sequence>
<dbReference type="Gene3D" id="3.30.70.330">
    <property type="match status" value="1"/>
</dbReference>
<dbReference type="InterPro" id="IPR000504">
    <property type="entry name" value="RRM_dom"/>
</dbReference>
<keyword evidence="1 2" id="KW-0694">RNA-binding</keyword>
<gene>
    <name evidence="5" type="ORF">FRACYDRAFT_168709</name>
</gene>